<accession>A0A831A2I7</accession>
<evidence type="ECO:0000313" key="2">
    <source>
        <dbReference type="Proteomes" id="UP000013111"/>
    </source>
</evidence>
<proteinExistence type="predicted"/>
<comment type="caution">
    <text evidence="1">The sequence shown here is derived from an EMBL/GenBank/DDBJ whole genome shotgun (WGS) entry which is preliminary data.</text>
</comment>
<protein>
    <submittedName>
        <fullName evidence="1">Uncharacterized protein</fullName>
    </submittedName>
</protein>
<dbReference type="Proteomes" id="UP000013111">
    <property type="component" value="Unassembled WGS sequence"/>
</dbReference>
<organism evidence="1 2">
    <name type="scientific">Erwinia amylovora NBRC 12687 = CFBP 1232</name>
    <dbReference type="NCBI Taxonomy" id="1219359"/>
    <lineage>
        <taxon>Bacteria</taxon>
        <taxon>Pseudomonadati</taxon>
        <taxon>Pseudomonadota</taxon>
        <taxon>Gammaproteobacteria</taxon>
        <taxon>Enterobacterales</taxon>
        <taxon>Erwiniaceae</taxon>
        <taxon>Erwinia</taxon>
    </lineage>
</organism>
<sequence>MLSLNDLLPSFSDAEVGQNSGRYRAALSCRARQAGRLVQNGITIWQHLHIRCACCRSVTHQNIITIHG</sequence>
<name>A0A831A2I7_ERWAM</name>
<dbReference type="EMBL" id="CAPB01000011">
    <property type="protein sequence ID" value="CCO93537.1"/>
    <property type="molecule type" value="Genomic_DNA"/>
</dbReference>
<dbReference type="AlphaFoldDB" id="A0A831A2I7"/>
<reference evidence="1 2" key="1">
    <citation type="submission" date="2012-11" db="EMBL/GenBank/DDBJ databases">
        <authorList>
            <person name="Linke B."/>
        </authorList>
    </citation>
    <scope>NUCLEOTIDE SEQUENCE [LARGE SCALE GENOMIC DNA]</scope>
    <source>
        <strain evidence="2">CFBP 1232</strain>
    </source>
</reference>
<reference evidence="1 2" key="2">
    <citation type="submission" date="2013-04" db="EMBL/GenBank/DDBJ databases">
        <title>Comparative genomics of 12 strains of Erwinia amylovora identifies a pan-genome with a large conserved core and provides insights into host specificity.</title>
        <authorList>
            <person name="Mann R.A."/>
            <person name="Smits T.H.M."/>
            <person name="Buehlmann A."/>
            <person name="Blom J."/>
            <person name="Goesmann A."/>
            <person name="Frey J.E."/>
            <person name="Plummer K.M."/>
            <person name="Beer S.V."/>
            <person name="Luck J."/>
            <person name="Duffy B."/>
            <person name="Rodoni B."/>
        </authorList>
    </citation>
    <scope>NUCLEOTIDE SEQUENCE [LARGE SCALE GENOMIC DNA]</scope>
    <source>
        <strain evidence="2">CFBP 1232</strain>
    </source>
</reference>
<gene>
    <name evidence="1" type="ORF">BN437_1602</name>
</gene>
<evidence type="ECO:0000313" key="1">
    <source>
        <dbReference type="EMBL" id="CCO93537.1"/>
    </source>
</evidence>